<proteinExistence type="predicted"/>
<name>A0ABZ1JRJ3_9ACTN</name>
<accession>A0ABZ1JRJ3</accession>
<feature type="region of interest" description="Disordered" evidence="1">
    <location>
        <begin position="28"/>
        <end position="59"/>
    </location>
</feature>
<evidence type="ECO:0000256" key="2">
    <source>
        <dbReference type="SAM" id="SignalP"/>
    </source>
</evidence>
<dbReference type="Proteomes" id="UP001432166">
    <property type="component" value="Chromosome"/>
</dbReference>
<dbReference type="RefSeq" id="WP_328939673.1">
    <property type="nucleotide sequence ID" value="NZ_CP108133.1"/>
</dbReference>
<sequence length="140" mass="15293">MKSSRRVAILLLSAGLLLCGCSPSDDHAREEGYTGPTLPARTAVRGEWKEGPAEPEQHKPYPYDLYTHCGIKWLRFGGRWWVLDSVLPGAEQVKGEPPSRNNQIVPGYVTLIGPDTADFDAAGMPTMQFVPSEKEPPGCA</sequence>
<evidence type="ECO:0000313" key="3">
    <source>
        <dbReference type="EMBL" id="WTP54276.1"/>
    </source>
</evidence>
<feature type="compositionally biased region" description="Basic and acidic residues" evidence="1">
    <location>
        <begin position="44"/>
        <end position="59"/>
    </location>
</feature>
<dbReference type="EMBL" id="CP108133">
    <property type="protein sequence ID" value="WTP54276.1"/>
    <property type="molecule type" value="Genomic_DNA"/>
</dbReference>
<reference evidence="3" key="1">
    <citation type="submission" date="2022-10" db="EMBL/GenBank/DDBJ databases">
        <title>The complete genomes of actinobacterial strains from the NBC collection.</title>
        <authorList>
            <person name="Joergensen T.S."/>
            <person name="Alvarez Arevalo M."/>
            <person name="Sterndorff E.B."/>
            <person name="Faurdal D."/>
            <person name="Vuksanovic O."/>
            <person name="Mourched A.-S."/>
            <person name="Charusanti P."/>
            <person name="Shaw S."/>
            <person name="Blin K."/>
            <person name="Weber T."/>
        </authorList>
    </citation>
    <scope>NUCLEOTIDE SEQUENCE</scope>
    <source>
        <strain evidence="3">NBC_00189</strain>
    </source>
</reference>
<evidence type="ECO:0000256" key="1">
    <source>
        <dbReference type="SAM" id="MobiDB-lite"/>
    </source>
</evidence>
<feature type="signal peptide" evidence="2">
    <location>
        <begin position="1"/>
        <end position="28"/>
    </location>
</feature>
<keyword evidence="2" id="KW-0732">Signal</keyword>
<feature type="chain" id="PRO_5047471459" description="Lipoprotein" evidence="2">
    <location>
        <begin position="29"/>
        <end position="140"/>
    </location>
</feature>
<dbReference type="PROSITE" id="PS51257">
    <property type="entry name" value="PROKAR_LIPOPROTEIN"/>
    <property type="match status" value="1"/>
</dbReference>
<gene>
    <name evidence="3" type="ORF">OG288_41725</name>
</gene>
<protein>
    <recommendedName>
        <fullName evidence="5">Lipoprotein</fullName>
    </recommendedName>
</protein>
<organism evidence="3 4">
    <name type="scientific">Streptomyces tauricus</name>
    <dbReference type="NCBI Taxonomy" id="68274"/>
    <lineage>
        <taxon>Bacteria</taxon>
        <taxon>Bacillati</taxon>
        <taxon>Actinomycetota</taxon>
        <taxon>Actinomycetes</taxon>
        <taxon>Kitasatosporales</taxon>
        <taxon>Streptomycetaceae</taxon>
        <taxon>Streptomyces</taxon>
        <taxon>Streptomyces aurantiacus group</taxon>
    </lineage>
</organism>
<keyword evidence="4" id="KW-1185">Reference proteome</keyword>
<evidence type="ECO:0000313" key="4">
    <source>
        <dbReference type="Proteomes" id="UP001432166"/>
    </source>
</evidence>
<evidence type="ECO:0008006" key="5">
    <source>
        <dbReference type="Google" id="ProtNLM"/>
    </source>
</evidence>